<proteinExistence type="predicted"/>
<dbReference type="GeneID" id="48057676"/>
<dbReference type="Proteomes" id="UP000256562">
    <property type="component" value="Unassembled WGS sequence"/>
</dbReference>
<dbReference type="RefSeq" id="WP_103209330.1">
    <property type="nucleotide sequence ID" value="NZ_CP027770.1"/>
</dbReference>
<dbReference type="AlphaFoldDB" id="A0A2K3ZBN0"/>
<dbReference type="KEGG" id="sfq:C7J90_05520"/>
<reference evidence="1 2" key="1">
    <citation type="journal article" date="2018" name="Vet. Microbiol.">
        <title>Characterisation of Staphylococcus felis isolated from cats using whole genome sequencing.</title>
        <authorList>
            <person name="Worthing K."/>
            <person name="Pang S."/>
            <person name="Trott D.J."/>
            <person name="Abraham S."/>
            <person name="Coombs G.W."/>
            <person name="Jordan D."/>
            <person name="McIntyre L."/>
            <person name="Davies M.R."/>
            <person name="Norris J."/>
        </authorList>
    </citation>
    <scope>NUCLEOTIDE SEQUENCE [LARGE SCALE GENOMIC DNA]</scope>
    <source>
        <strain evidence="1 2">F9</strain>
    </source>
</reference>
<protein>
    <submittedName>
        <fullName evidence="1">Uncharacterized protein</fullName>
    </submittedName>
</protein>
<evidence type="ECO:0000313" key="2">
    <source>
        <dbReference type="Proteomes" id="UP000256562"/>
    </source>
</evidence>
<gene>
    <name evidence="1" type="ORF">DOS83_01275</name>
</gene>
<evidence type="ECO:0000313" key="1">
    <source>
        <dbReference type="EMBL" id="REI00553.1"/>
    </source>
</evidence>
<comment type="caution">
    <text evidence="1">The sequence shown here is derived from an EMBL/GenBank/DDBJ whole genome shotgun (WGS) entry which is preliminary data.</text>
</comment>
<name>A0A2K3ZBN0_9STAP</name>
<accession>A0A2K3ZBN0</accession>
<sequence length="60" mass="6778">MNTTTIGILIIVILLISFIPNVYMAYKTNKTGEPNTRYKLMVGVDAILLVLIIFALYFLI</sequence>
<dbReference type="EMBL" id="QKXQ01000051">
    <property type="protein sequence ID" value="REI00553.1"/>
    <property type="molecule type" value="Genomic_DNA"/>
</dbReference>
<organism evidence="1 2">
    <name type="scientific">Staphylococcus felis</name>
    <dbReference type="NCBI Taxonomy" id="46127"/>
    <lineage>
        <taxon>Bacteria</taxon>
        <taxon>Bacillati</taxon>
        <taxon>Bacillota</taxon>
        <taxon>Bacilli</taxon>
        <taxon>Bacillales</taxon>
        <taxon>Staphylococcaceae</taxon>
        <taxon>Staphylococcus</taxon>
    </lineage>
</organism>